<keyword evidence="2" id="KW-0131">Cell cycle</keyword>
<sequence>MGEPIFALDIGTRSVTGIILESLDNKFKVIDYYMKEHTERSMRDGQIHNVVAVAQVIQEVKEKLEERAGSPFTKTCVAAAGRSLKTVEASASISLHHHPITDLDVIKHLELTAVQHAQQTLAKKDKNNDYNNYYCVGYSVLNYKLDQEQIGSLIDQSGEEATVEIIATFLPKIVVESLLAALRRADLDMEALTLEPIAAIHVLIPESMRRLNVALVDIGAGTSDIAITDRGTVVAYGMVPIAGDEVTEAISDHYLLDFPKAEETKRAIVNNGEYTVADILGFESVITYETLAKDIAASVERLAEAIATEILQLNAKAPRAIMLVGGGSLTPNLTTNLADKMDLPHNRVAIRGSDAIQNLRHEGVPTGPDFVTPIGIAIAARQNPVHYVSVTVNKQVIRLFEMKQLTIGDCLIQAGIKLNKLYGKPGLASIVTVNGKEITLPGSFGKAPQIYLNNNAAHVDDLIIDGDEIEFVAGADGKPVQTTLKELIGEAPSMTIFYNKKPYKLQTDFYVNGSIKNSNYSIKDGDKVTWKQTRTIRAFLLERNLVPSITTKPFTIRLNNHSITLTTGTTRILVNNEESALDDTLKQNDRIEVILAKQPTVHDLLQQLDKKALNKVTVTFNDEKVILTQPLVRIKRDEDLLSIEDPIQPHDVLTLKERKIEPFIFQDVFRYVHIDLTKANGKFKLLKNNLPTSFDEKIITGDKLEIRWED</sequence>
<dbReference type="GO" id="GO:0051301">
    <property type="term" value="P:cell division"/>
    <property type="evidence" value="ECO:0007669"/>
    <property type="project" value="UniProtKB-KW"/>
</dbReference>
<dbReference type="PANTHER" id="PTHR32432">
    <property type="entry name" value="CELL DIVISION PROTEIN FTSA-RELATED"/>
    <property type="match status" value="1"/>
</dbReference>
<dbReference type="SMART" id="SM00842">
    <property type="entry name" value="FtsA"/>
    <property type="match status" value="1"/>
</dbReference>
<dbReference type="RefSeq" id="WP_118889033.1">
    <property type="nucleotide sequence ID" value="NZ_JAMAWL010000005.1"/>
</dbReference>
<dbReference type="EMBL" id="QWEH01000004">
    <property type="protein sequence ID" value="RHW32893.1"/>
    <property type="molecule type" value="Genomic_DNA"/>
</dbReference>
<dbReference type="OrthoDB" id="9768127at2"/>
<evidence type="ECO:0000313" key="2">
    <source>
        <dbReference type="EMBL" id="RHW32893.1"/>
    </source>
</evidence>
<dbReference type="SUPFAM" id="SSF53067">
    <property type="entry name" value="Actin-like ATPase domain"/>
    <property type="match status" value="2"/>
</dbReference>
<name>A0A417YIQ1_9BACI</name>
<evidence type="ECO:0000259" key="1">
    <source>
        <dbReference type="SMART" id="SM00842"/>
    </source>
</evidence>
<dbReference type="InterPro" id="IPR043129">
    <property type="entry name" value="ATPase_NBD"/>
</dbReference>
<comment type="caution">
    <text evidence="2">The sequence shown here is derived from an EMBL/GenBank/DDBJ whole genome shotgun (WGS) entry which is preliminary data.</text>
</comment>
<dbReference type="AlphaFoldDB" id="A0A417YIQ1"/>
<reference evidence="2 3" key="1">
    <citation type="journal article" date="2007" name="Int. J. Syst. Evol. Microbiol.">
        <title>Oceanobacillus profundus sp. nov., isolated from a deep-sea sediment core.</title>
        <authorList>
            <person name="Kim Y.G."/>
            <person name="Choi D.H."/>
            <person name="Hyun S."/>
            <person name="Cho B.C."/>
        </authorList>
    </citation>
    <scope>NUCLEOTIDE SEQUENCE [LARGE SCALE GENOMIC DNA]</scope>
    <source>
        <strain evidence="2 3">DSM 18246</strain>
    </source>
</reference>
<dbReference type="InterPro" id="IPR050696">
    <property type="entry name" value="FtsA/MreB"/>
</dbReference>
<dbReference type="Gene3D" id="3.30.420.40">
    <property type="match status" value="2"/>
</dbReference>
<keyword evidence="3" id="KW-1185">Reference proteome</keyword>
<dbReference type="Proteomes" id="UP000285456">
    <property type="component" value="Unassembled WGS sequence"/>
</dbReference>
<dbReference type="CDD" id="cd24004">
    <property type="entry name" value="ASKHA_NBD_PilM-like"/>
    <property type="match status" value="1"/>
</dbReference>
<dbReference type="InterPro" id="IPR003494">
    <property type="entry name" value="SHS2_FtsA"/>
</dbReference>
<evidence type="ECO:0000313" key="3">
    <source>
        <dbReference type="Proteomes" id="UP000285456"/>
    </source>
</evidence>
<dbReference type="PANTHER" id="PTHR32432:SF3">
    <property type="entry name" value="ETHANOLAMINE UTILIZATION PROTEIN EUTJ"/>
    <property type="match status" value="1"/>
</dbReference>
<gene>
    <name evidence="2" type="ORF">D1B32_07545</name>
</gene>
<dbReference type="Pfam" id="PF14450">
    <property type="entry name" value="FtsA"/>
    <property type="match status" value="1"/>
</dbReference>
<accession>A0A417YIQ1</accession>
<keyword evidence="2" id="KW-0132">Cell division</keyword>
<proteinExistence type="predicted"/>
<feature type="domain" description="SHS2" evidence="1">
    <location>
        <begin position="5"/>
        <end position="203"/>
    </location>
</feature>
<organism evidence="2 3">
    <name type="scientific">Oceanobacillus profundus</name>
    <dbReference type="NCBI Taxonomy" id="372463"/>
    <lineage>
        <taxon>Bacteria</taxon>
        <taxon>Bacillati</taxon>
        <taxon>Bacillota</taxon>
        <taxon>Bacilli</taxon>
        <taxon>Bacillales</taxon>
        <taxon>Bacillaceae</taxon>
        <taxon>Oceanobacillus</taxon>
    </lineage>
</organism>
<protein>
    <submittedName>
        <fullName evidence="2">Cell division protein FtsA</fullName>
    </submittedName>
</protein>